<dbReference type="EMBL" id="JAPYYP010000006">
    <property type="protein sequence ID" value="MDA5108105.1"/>
    <property type="molecule type" value="Genomic_DNA"/>
</dbReference>
<evidence type="ECO:0000313" key="1">
    <source>
        <dbReference type="EMBL" id="MDA5108105.1"/>
    </source>
</evidence>
<keyword evidence="2" id="KW-1185">Reference proteome</keyword>
<evidence type="ECO:0000313" key="2">
    <source>
        <dbReference type="Proteomes" id="UP001151071"/>
    </source>
</evidence>
<sequence>MVDNNEERLTLDIVEDGPIDGEVFEYSCFDDDGPICMDLMDAINKAVTGKGDGQEYFKSPNVMFEDLDLDELFAP</sequence>
<dbReference type="RefSeq" id="WP_271139788.1">
    <property type="nucleotide sequence ID" value="NZ_JAPYYP010000006.1"/>
</dbReference>
<dbReference type="Proteomes" id="UP001151071">
    <property type="component" value="Unassembled WGS sequence"/>
</dbReference>
<reference evidence="1" key="1">
    <citation type="submission" date="2022-12" db="EMBL/GenBank/DDBJ databases">
        <title>Draft genome sequence of the thermophilic strain Brevibacillus thermoruber HT42, isolated from Los Humeros, Puebla, Mexico, with biotechnological potential.</title>
        <authorList>
            <person name="Lara Sanchez J."/>
            <person name="Solis Palacios R."/>
            <person name="Bustos Baena A.S."/>
            <person name="Ruz Baez A.E."/>
            <person name="Espinosa Luna G."/>
            <person name="Oliart Ros R.M."/>
        </authorList>
    </citation>
    <scope>NUCLEOTIDE SEQUENCE</scope>
    <source>
        <strain evidence="1">HT42</strain>
    </source>
</reference>
<organism evidence="1 2">
    <name type="scientific">Brevibacillus thermoruber</name>
    <dbReference type="NCBI Taxonomy" id="33942"/>
    <lineage>
        <taxon>Bacteria</taxon>
        <taxon>Bacillati</taxon>
        <taxon>Bacillota</taxon>
        <taxon>Bacilli</taxon>
        <taxon>Bacillales</taxon>
        <taxon>Paenibacillaceae</taxon>
        <taxon>Brevibacillus</taxon>
    </lineage>
</organism>
<gene>
    <name evidence="1" type="ORF">O3V59_07020</name>
</gene>
<accession>A0A9X3TPH9</accession>
<protein>
    <submittedName>
        <fullName evidence="1">Uncharacterized protein</fullName>
    </submittedName>
</protein>
<dbReference type="AlphaFoldDB" id="A0A9X3TPH9"/>
<name>A0A9X3TPH9_9BACL</name>
<proteinExistence type="predicted"/>
<comment type="caution">
    <text evidence="1">The sequence shown here is derived from an EMBL/GenBank/DDBJ whole genome shotgun (WGS) entry which is preliminary data.</text>
</comment>